<dbReference type="AlphaFoldDB" id="A0A543CU82"/>
<dbReference type="InterPro" id="IPR014747">
    <property type="entry name" value="Bac_photo_RC_H_C"/>
</dbReference>
<keyword evidence="3" id="KW-1185">Reference proteome</keyword>
<reference evidence="2 3" key="1">
    <citation type="submission" date="2019-06" db="EMBL/GenBank/DDBJ databases">
        <title>Sequencing the genomes of 1000 actinobacteria strains.</title>
        <authorList>
            <person name="Klenk H.-P."/>
        </authorList>
    </citation>
    <scope>NUCLEOTIDE SEQUENCE [LARGE SCALE GENOMIC DNA]</scope>
    <source>
        <strain evidence="2 3">DSM 102200</strain>
    </source>
</reference>
<name>A0A543CU82_9ACTN</name>
<gene>
    <name evidence="2" type="ORF">FB559_6363</name>
</gene>
<dbReference type="Gene3D" id="3.90.50.10">
    <property type="entry name" value="Photosynthetic Reaction Center, subunit H, domain 2"/>
    <property type="match status" value="1"/>
</dbReference>
<comment type="caution">
    <text evidence="2">The sequence shown here is derived from an EMBL/GenBank/DDBJ whole genome shotgun (WGS) entry which is preliminary data.</text>
</comment>
<dbReference type="Proteomes" id="UP000316096">
    <property type="component" value="Unassembled WGS sequence"/>
</dbReference>
<organism evidence="2 3">
    <name type="scientific">Actinoallomurus bryophytorum</name>
    <dbReference type="NCBI Taxonomy" id="1490222"/>
    <lineage>
        <taxon>Bacteria</taxon>
        <taxon>Bacillati</taxon>
        <taxon>Actinomycetota</taxon>
        <taxon>Actinomycetes</taxon>
        <taxon>Streptosporangiales</taxon>
        <taxon>Thermomonosporaceae</taxon>
        <taxon>Actinoallomurus</taxon>
    </lineage>
</organism>
<dbReference type="InterPro" id="IPR011033">
    <property type="entry name" value="PRC_barrel-like_sf"/>
</dbReference>
<proteinExistence type="predicted"/>
<sequence length="129" mass="14075">MAVRPSATAGGNMFAIEDIRDWRGHDVIDADGKKIGELEAVYVDTSTDQPFFATVKIGLPSRHRLVFVPLAEATVGPGHVRVAFAKKQVKDAPSIDTDGELPAGDEEAVFAHYGLTYQAEPDQRRLGRR</sequence>
<evidence type="ECO:0000313" key="3">
    <source>
        <dbReference type="Proteomes" id="UP000316096"/>
    </source>
</evidence>
<dbReference type="SUPFAM" id="SSF50346">
    <property type="entry name" value="PRC-barrel domain"/>
    <property type="match status" value="1"/>
</dbReference>
<feature type="domain" description="PRC-barrel" evidence="1">
    <location>
        <begin position="18"/>
        <end position="88"/>
    </location>
</feature>
<evidence type="ECO:0000259" key="1">
    <source>
        <dbReference type="Pfam" id="PF05239"/>
    </source>
</evidence>
<dbReference type="GO" id="GO:0019684">
    <property type="term" value="P:photosynthesis, light reaction"/>
    <property type="evidence" value="ECO:0007669"/>
    <property type="project" value="InterPro"/>
</dbReference>
<dbReference type="Pfam" id="PF05239">
    <property type="entry name" value="PRC"/>
    <property type="match status" value="1"/>
</dbReference>
<dbReference type="GO" id="GO:0030077">
    <property type="term" value="C:plasma membrane light-harvesting complex"/>
    <property type="evidence" value="ECO:0007669"/>
    <property type="project" value="InterPro"/>
</dbReference>
<dbReference type="InterPro" id="IPR027275">
    <property type="entry name" value="PRC-brl_dom"/>
</dbReference>
<accession>A0A543CU82</accession>
<evidence type="ECO:0000313" key="2">
    <source>
        <dbReference type="EMBL" id="TQM00647.1"/>
    </source>
</evidence>
<dbReference type="EMBL" id="VFOZ01000001">
    <property type="protein sequence ID" value="TQM00647.1"/>
    <property type="molecule type" value="Genomic_DNA"/>
</dbReference>
<protein>
    <submittedName>
        <fullName evidence="2">PRC-barrel domain protein</fullName>
    </submittedName>
</protein>